<dbReference type="Gene3D" id="3.40.1360.10">
    <property type="match status" value="1"/>
</dbReference>
<comment type="caution">
    <text evidence="2">The sequence shown here is derived from an EMBL/GenBank/DDBJ whole genome shotgun (WGS) entry which is preliminary data.</text>
</comment>
<dbReference type="Pfam" id="PF13154">
    <property type="entry name" value="DUF3991"/>
    <property type="match status" value="1"/>
</dbReference>
<reference evidence="2" key="1">
    <citation type="submission" date="2022-06" db="EMBL/GenBank/DDBJ databases">
        <title>Vallitalea longa sp. nov., an anaerobic bacterium isolated from marine sediment.</title>
        <authorList>
            <person name="Hirano S."/>
            <person name="Terahara T."/>
            <person name="Mori K."/>
            <person name="Hamada M."/>
            <person name="Matsumoto R."/>
            <person name="Kobayashi T."/>
        </authorList>
    </citation>
    <scope>NUCLEOTIDE SEQUENCE</scope>
    <source>
        <strain evidence="2">SH18-1</strain>
    </source>
</reference>
<dbReference type="RefSeq" id="WP_281819834.1">
    <property type="nucleotide sequence ID" value="NZ_BRLB01000032.1"/>
</dbReference>
<dbReference type="EMBL" id="BRLB01000032">
    <property type="protein sequence ID" value="GKX32344.1"/>
    <property type="molecule type" value="Genomic_DNA"/>
</dbReference>
<protein>
    <recommendedName>
        <fullName evidence="1">DUF3991 domain-containing protein</fullName>
    </recommendedName>
</protein>
<proteinExistence type="predicted"/>
<evidence type="ECO:0000259" key="1">
    <source>
        <dbReference type="Pfam" id="PF13154"/>
    </source>
</evidence>
<dbReference type="AlphaFoldDB" id="A0A9W6DIX3"/>
<evidence type="ECO:0000313" key="2">
    <source>
        <dbReference type="EMBL" id="GKX32344.1"/>
    </source>
</evidence>
<name>A0A9W6DIX3_9FIRM</name>
<dbReference type="SUPFAM" id="SSF57783">
    <property type="entry name" value="Zinc beta-ribbon"/>
    <property type="match status" value="1"/>
</dbReference>
<evidence type="ECO:0000313" key="3">
    <source>
        <dbReference type="Proteomes" id="UP001144256"/>
    </source>
</evidence>
<dbReference type="Proteomes" id="UP001144256">
    <property type="component" value="Unassembled WGS sequence"/>
</dbReference>
<feature type="domain" description="DUF3991" evidence="1">
    <location>
        <begin position="121"/>
        <end position="192"/>
    </location>
</feature>
<organism evidence="2 3">
    <name type="scientific">Vallitalea longa</name>
    <dbReference type="NCBI Taxonomy" id="2936439"/>
    <lineage>
        <taxon>Bacteria</taxon>
        <taxon>Bacillati</taxon>
        <taxon>Bacillota</taxon>
        <taxon>Clostridia</taxon>
        <taxon>Lachnospirales</taxon>
        <taxon>Vallitaleaceae</taxon>
        <taxon>Vallitalea</taxon>
    </lineage>
</organism>
<dbReference type="Pfam" id="PF13155">
    <property type="entry name" value="Toprim_2"/>
    <property type="match status" value="1"/>
</dbReference>
<accession>A0A9W6DIX3</accession>
<keyword evidence="3" id="KW-1185">Reference proteome</keyword>
<dbReference type="InterPro" id="IPR025054">
    <property type="entry name" value="DUF3991"/>
</dbReference>
<sequence length="304" mass="35236">MGYTPEQKKLIYDARNVDLVEYFTRKGECVEKHDTKGRYKVRGYGGLYIRGCTYKWFTGGKGGTSIDCVMEVYNLDFWDAVSDLLGTSNIVSKKEHYMNEKKKNVTFELPELNKDQHRAIAYLMKTRGINKKYIQYLVKNGLLFQQKEYGNAIFPFYDPITGKIVGAEIVGTLDKVRFKQVGEGSKIGYGFSIKFGTNVDKICFFETTIDLLSYCCLEDNIEFLKTTLFVSMAGLKSSVINNYLEIYNDMKSCYVCVDNDNAGFEFIVNLSQELDFYLRCPTREYKDWNDMLRKIKRNLKEKKS</sequence>
<gene>
    <name evidence="2" type="ORF">SH1V18_48240</name>
</gene>